<sequence length="172" mass="18006">VLEDALVVCNIGIPSQELHAISDRDNHFYMLGSMGLCSSIGLGLALTTQKRVVALEGDGAVLMNLGTLATIGNRAPDNLILLIIDNGSYGSTGDQATYTSGETSLAAVARGAGSQKVIECPGEETAGVLADCLTARRAAVIVSRVAAGNRPLPVVPLHPIVLRERFRQSIRK</sequence>
<gene>
    <name evidence="4" type="ORF">METZ01_LOCUS222993</name>
</gene>
<evidence type="ECO:0000256" key="1">
    <source>
        <dbReference type="ARBA" id="ARBA00022793"/>
    </source>
</evidence>
<dbReference type="InterPro" id="IPR011766">
    <property type="entry name" value="TPP_enzyme_TPP-bd"/>
</dbReference>
<dbReference type="Pfam" id="PF02775">
    <property type="entry name" value="TPP_enzyme_C"/>
    <property type="match status" value="1"/>
</dbReference>
<dbReference type="InterPro" id="IPR029061">
    <property type="entry name" value="THDP-binding"/>
</dbReference>
<dbReference type="PANTHER" id="PTHR42818">
    <property type="entry name" value="SULFOPYRUVATE DECARBOXYLASE SUBUNIT ALPHA"/>
    <property type="match status" value="1"/>
</dbReference>
<dbReference type="GO" id="GO:0016831">
    <property type="term" value="F:carboxy-lyase activity"/>
    <property type="evidence" value="ECO:0007669"/>
    <property type="project" value="UniProtKB-KW"/>
</dbReference>
<accession>A0A382G5G7</accession>
<dbReference type="SUPFAM" id="SSF52518">
    <property type="entry name" value="Thiamin diphosphate-binding fold (THDP-binding)"/>
    <property type="match status" value="1"/>
</dbReference>
<keyword evidence="1" id="KW-0210">Decarboxylase</keyword>
<feature type="domain" description="Thiamine pyrophosphate enzyme TPP-binding" evidence="3">
    <location>
        <begin position="28"/>
        <end position="141"/>
    </location>
</feature>
<proteinExistence type="predicted"/>
<dbReference type="InterPro" id="IPR051818">
    <property type="entry name" value="TPP_dependent_decarboxylase"/>
</dbReference>
<organism evidence="4">
    <name type="scientific">marine metagenome</name>
    <dbReference type="NCBI Taxonomy" id="408172"/>
    <lineage>
        <taxon>unclassified sequences</taxon>
        <taxon>metagenomes</taxon>
        <taxon>ecological metagenomes</taxon>
    </lineage>
</organism>
<evidence type="ECO:0000256" key="2">
    <source>
        <dbReference type="ARBA" id="ARBA00023239"/>
    </source>
</evidence>
<keyword evidence="2" id="KW-0456">Lyase</keyword>
<name>A0A382G5G7_9ZZZZ</name>
<dbReference type="AlphaFoldDB" id="A0A382G5G7"/>
<evidence type="ECO:0000259" key="3">
    <source>
        <dbReference type="Pfam" id="PF02775"/>
    </source>
</evidence>
<dbReference type="EMBL" id="UINC01053529">
    <property type="protein sequence ID" value="SVB70139.1"/>
    <property type="molecule type" value="Genomic_DNA"/>
</dbReference>
<feature type="non-terminal residue" evidence="4">
    <location>
        <position position="1"/>
    </location>
</feature>
<dbReference type="Gene3D" id="3.40.50.970">
    <property type="match status" value="1"/>
</dbReference>
<reference evidence="4" key="1">
    <citation type="submission" date="2018-05" db="EMBL/GenBank/DDBJ databases">
        <authorList>
            <person name="Lanie J.A."/>
            <person name="Ng W.-L."/>
            <person name="Kazmierczak K.M."/>
            <person name="Andrzejewski T.M."/>
            <person name="Davidsen T.M."/>
            <person name="Wayne K.J."/>
            <person name="Tettelin H."/>
            <person name="Glass J.I."/>
            <person name="Rusch D."/>
            <person name="Podicherti R."/>
            <person name="Tsui H.-C.T."/>
            <person name="Winkler M.E."/>
        </authorList>
    </citation>
    <scope>NUCLEOTIDE SEQUENCE</scope>
</reference>
<evidence type="ECO:0000313" key="4">
    <source>
        <dbReference type="EMBL" id="SVB70139.1"/>
    </source>
</evidence>
<dbReference type="GO" id="GO:0030976">
    <property type="term" value="F:thiamine pyrophosphate binding"/>
    <property type="evidence" value="ECO:0007669"/>
    <property type="project" value="InterPro"/>
</dbReference>
<dbReference type="PANTHER" id="PTHR42818:SF1">
    <property type="entry name" value="SULFOPYRUVATE DECARBOXYLASE"/>
    <property type="match status" value="1"/>
</dbReference>
<protein>
    <recommendedName>
        <fullName evidence="3">Thiamine pyrophosphate enzyme TPP-binding domain-containing protein</fullName>
    </recommendedName>
</protein>